<dbReference type="GO" id="GO:0005886">
    <property type="term" value="C:plasma membrane"/>
    <property type="evidence" value="ECO:0007669"/>
    <property type="project" value="UniProtKB-SubCell"/>
</dbReference>
<dbReference type="GO" id="GO:0046872">
    <property type="term" value="F:metal ion binding"/>
    <property type="evidence" value="ECO:0007669"/>
    <property type="project" value="UniProtKB-KW"/>
</dbReference>
<dbReference type="Pfam" id="PF01292">
    <property type="entry name" value="Ni_hydr_CYTB"/>
    <property type="match status" value="1"/>
</dbReference>
<evidence type="ECO:0000256" key="6">
    <source>
        <dbReference type="ARBA" id="ARBA00022692"/>
    </source>
</evidence>
<keyword evidence="6 13" id="KW-0812">Transmembrane</keyword>
<keyword evidence="16" id="KW-1185">Reference proteome</keyword>
<dbReference type="OrthoDB" id="9793784at2"/>
<keyword evidence="3" id="KW-0813">Transport</keyword>
<feature type="transmembrane region" description="Helical" evidence="13">
    <location>
        <begin position="142"/>
        <end position="163"/>
    </location>
</feature>
<sequence length="175" mass="20355">MQNYPQYSSKQKWIHWLTLILIVFTYLLILFKLTLSAYLGGMFNIYLFHKSFGVLIFVITLWRFIVIKQDGVPDVLPKAQKRQRILSKSGQGFIYLLLIIVPLSGYLMSSRPLNFFGVILIPAIDMPNKAYQLFHQAHQVSAYLLIALLIVHIASALFHYFWIKDKVLQSMLKCD</sequence>
<feature type="transmembrane region" description="Helical" evidence="13">
    <location>
        <begin position="12"/>
        <end position="31"/>
    </location>
</feature>
<evidence type="ECO:0000256" key="2">
    <source>
        <dbReference type="ARBA" id="ARBA00004651"/>
    </source>
</evidence>
<feature type="domain" description="Cytochrome b561 bacterial/Ni-hydrogenase" evidence="14">
    <location>
        <begin position="7"/>
        <end position="172"/>
    </location>
</feature>
<reference evidence="16" key="1">
    <citation type="submission" date="2016-08" db="EMBL/GenBank/DDBJ databases">
        <authorList>
            <person name="Varghese N."/>
            <person name="Submissions Spin"/>
        </authorList>
    </citation>
    <scope>NUCLEOTIDE SEQUENCE [LARGE SCALE GENOMIC DNA]</scope>
    <source>
        <strain evidence="16">R-53144</strain>
    </source>
</reference>
<dbReference type="InterPro" id="IPR052168">
    <property type="entry name" value="Cytochrome_b561_oxidase"/>
</dbReference>
<dbReference type="InterPro" id="IPR016174">
    <property type="entry name" value="Di-haem_cyt_TM"/>
</dbReference>
<dbReference type="SUPFAM" id="SSF81342">
    <property type="entry name" value="Transmembrane di-heme cytochromes"/>
    <property type="match status" value="1"/>
</dbReference>
<keyword evidence="8" id="KW-0249">Electron transport</keyword>
<comment type="cofactor">
    <cofactor evidence="1">
        <name>heme b</name>
        <dbReference type="ChEBI" id="CHEBI:60344"/>
    </cofactor>
</comment>
<evidence type="ECO:0000256" key="8">
    <source>
        <dbReference type="ARBA" id="ARBA00022982"/>
    </source>
</evidence>
<keyword evidence="5" id="KW-0349">Heme</keyword>
<gene>
    <name evidence="15" type="ORF">GA0061080_100190</name>
</gene>
<dbReference type="AlphaFoldDB" id="A0A1C3YTF4"/>
<evidence type="ECO:0000256" key="10">
    <source>
        <dbReference type="ARBA" id="ARBA00023004"/>
    </source>
</evidence>
<dbReference type="RefSeq" id="WP_091119171.1">
    <property type="nucleotide sequence ID" value="NZ_FMBA01000001.1"/>
</dbReference>
<dbReference type="EMBL" id="FMBA01000001">
    <property type="protein sequence ID" value="SCB73384.1"/>
    <property type="molecule type" value="Genomic_DNA"/>
</dbReference>
<dbReference type="GO" id="GO:0009055">
    <property type="term" value="F:electron transfer activity"/>
    <property type="evidence" value="ECO:0007669"/>
    <property type="project" value="InterPro"/>
</dbReference>
<comment type="subcellular location">
    <subcellularLocation>
        <location evidence="2">Cell membrane</location>
        <topology evidence="2">Multi-pass membrane protein</topology>
    </subcellularLocation>
</comment>
<protein>
    <submittedName>
        <fullName evidence="15">Cytochrome b561</fullName>
    </submittedName>
</protein>
<evidence type="ECO:0000256" key="3">
    <source>
        <dbReference type="ARBA" id="ARBA00022448"/>
    </source>
</evidence>
<keyword evidence="10" id="KW-0408">Iron</keyword>
<proteinExistence type="inferred from homology"/>
<dbReference type="Proteomes" id="UP000199698">
    <property type="component" value="Unassembled WGS sequence"/>
</dbReference>
<evidence type="ECO:0000313" key="15">
    <source>
        <dbReference type="EMBL" id="SCB73384.1"/>
    </source>
</evidence>
<dbReference type="InterPro" id="IPR011577">
    <property type="entry name" value="Cyt_b561_bac/Ni-Hgenase"/>
</dbReference>
<evidence type="ECO:0000256" key="7">
    <source>
        <dbReference type="ARBA" id="ARBA00022723"/>
    </source>
</evidence>
<evidence type="ECO:0000256" key="12">
    <source>
        <dbReference type="ARBA" id="ARBA00037975"/>
    </source>
</evidence>
<dbReference type="GO" id="GO:0020037">
    <property type="term" value="F:heme binding"/>
    <property type="evidence" value="ECO:0007669"/>
    <property type="project" value="TreeGrafter"/>
</dbReference>
<evidence type="ECO:0000256" key="11">
    <source>
        <dbReference type="ARBA" id="ARBA00023136"/>
    </source>
</evidence>
<comment type="similarity">
    <text evidence="12">Belongs to the cytochrome b561 family.</text>
</comment>
<evidence type="ECO:0000256" key="4">
    <source>
        <dbReference type="ARBA" id="ARBA00022475"/>
    </source>
</evidence>
<dbReference type="PANTHER" id="PTHR30529:SF7">
    <property type="entry name" value="CYTOCHROME B561 BACTERIAL_NI-HYDROGENASE DOMAIN-CONTAINING PROTEIN"/>
    <property type="match status" value="1"/>
</dbReference>
<keyword evidence="7" id="KW-0479">Metal-binding</keyword>
<keyword evidence="11 13" id="KW-0472">Membrane</keyword>
<dbReference type="STRING" id="1798183.GA0061080_100190"/>
<keyword evidence="9 13" id="KW-1133">Transmembrane helix</keyword>
<dbReference type="GO" id="GO:0022904">
    <property type="term" value="P:respiratory electron transport chain"/>
    <property type="evidence" value="ECO:0007669"/>
    <property type="project" value="InterPro"/>
</dbReference>
<evidence type="ECO:0000256" key="1">
    <source>
        <dbReference type="ARBA" id="ARBA00001970"/>
    </source>
</evidence>
<evidence type="ECO:0000256" key="9">
    <source>
        <dbReference type="ARBA" id="ARBA00022989"/>
    </source>
</evidence>
<accession>A0A1C3YTF4</accession>
<evidence type="ECO:0000256" key="13">
    <source>
        <dbReference type="SAM" id="Phobius"/>
    </source>
</evidence>
<feature type="transmembrane region" description="Helical" evidence="13">
    <location>
        <begin position="43"/>
        <end position="65"/>
    </location>
</feature>
<feature type="transmembrane region" description="Helical" evidence="13">
    <location>
        <begin position="85"/>
        <end position="108"/>
    </location>
</feature>
<dbReference type="Gene3D" id="1.20.950.20">
    <property type="entry name" value="Transmembrane di-heme cytochromes, Chain C"/>
    <property type="match status" value="1"/>
</dbReference>
<keyword evidence="4" id="KW-1003">Cell membrane</keyword>
<organism evidence="15 16">
    <name type="scientific">Gilliamella intestini</name>
    <dbReference type="NCBI Taxonomy" id="1798183"/>
    <lineage>
        <taxon>Bacteria</taxon>
        <taxon>Pseudomonadati</taxon>
        <taxon>Pseudomonadota</taxon>
        <taxon>Gammaproteobacteria</taxon>
        <taxon>Orbales</taxon>
        <taxon>Orbaceae</taxon>
        <taxon>Gilliamella</taxon>
    </lineage>
</organism>
<dbReference type="PANTHER" id="PTHR30529">
    <property type="entry name" value="CYTOCHROME B561"/>
    <property type="match status" value="1"/>
</dbReference>
<evidence type="ECO:0000313" key="16">
    <source>
        <dbReference type="Proteomes" id="UP000199698"/>
    </source>
</evidence>
<evidence type="ECO:0000259" key="14">
    <source>
        <dbReference type="Pfam" id="PF01292"/>
    </source>
</evidence>
<name>A0A1C3YTF4_9GAMM</name>
<evidence type="ECO:0000256" key="5">
    <source>
        <dbReference type="ARBA" id="ARBA00022617"/>
    </source>
</evidence>